<dbReference type="FunFam" id="2.60.120.10:FF:000047">
    <property type="entry name" value="Auxin-binding protein ABP19a"/>
    <property type="match status" value="1"/>
</dbReference>
<evidence type="ECO:0000256" key="9">
    <source>
        <dbReference type="ARBA" id="ARBA00023180"/>
    </source>
</evidence>
<dbReference type="SMART" id="SM00835">
    <property type="entry name" value="Cupin_1"/>
    <property type="match status" value="1"/>
</dbReference>
<keyword evidence="15" id="KW-0472">Membrane</keyword>
<dbReference type="CDD" id="cd02241">
    <property type="entry name" value="cupin_OxOx"/>
    <property type="match status" value="1"/>
</dbReference>
<name>A0AAD6RMH3_9ROSI</name>
<dbReference type="InterPro" id="IPR006045">
    <property type="entry name" value="Cupin_1"/>
</dbReference>
<feature type="binding site" evidence="12">
    <location>
        <position position="184"/>
    </location>
    <ligand>
        <name>Mn(2+)</name>
        <dbReference type="ChEBI" id="CHEBI:29035"/>
    </ligand>
</feature>
<feature type="binding site" evidence="12">
    <location>
        <position position="137"/>
    </location>
    <ligand>
        <name>Mn(2+)</name>
        <dbReference type="ChEBI" id="CHEBI:29035"/>
    </ligand>
</feature>
<reference evidence="17 18" key="1">
    <citation type="journal article" date="2023" name="Mol. Ecol. Resour.">
        <title>Chromosome-level genome assembly of a triploid poplar Populus alba 'Berolinensis'.</title>
        <authorList>
            <person name="Chen S."/>
            <person name="Yu Y."/>
            <person name="Wang X."/>
            <person name="Wang S."/>
            <person name="Zhang T."/>
            <person name="Zhou Y."/>
            <person name="He R."/>
            <person name="Meng N."/>
            <person name="Wang Y."/>
            <person name="Liu W."/>
            <person name="Liu Z."/>
            <person name="Liu J."/>
            <person name="Guo Q."/>
            <person name="Huang H."/>
            <person name="Sederoff R.R."/>
            <person name="Wang G."/>
            <person name="Qu G."/>
            <person name="Chen S."/>
        </authorList>
    </citation>
    <scope>NUCLEOTIDE SEQUENCE [LARGE SCALE GENOMIC DNA]</scope>
    <source>
        <strain evidence="17">SC-2020</strain>
    </source>
</reference>
<dbReference type="EMBL" id="JAQIZT010000001">
    <property type="protein sequence ID" value="KAJ7011554.1"/>
    <property type="molecule type" value="Genomic_DNA"/>
</dbReference>
<comment type="similarity">
    <text evidence="2 14">Belongs to the germin family.</text>
</comment>
<evidence type="ECO:0000256" key="15">
    <source>
        <dbReference type="SAM" id="Phobius"/>
    </source>
</evidence>
<feature type="binding site" evidence="11">
    <location>
        <position position="139"/>
    </location>
    <ligand>
        <name>oxalate</name>
        <dbReference type="ChEBI" id="CHEBI:30623"/>
    </ligand>
</feature>
<keyword evidence="18" id="KW-1185">Reference proteome</keyword>
<comment type="subcellular location">
    <subcellularLocation>
        <location evidence="1 14">Secreted</location>
        <location evidence="1 14">Extracellular space</location>
        <location evidence="1 14">Apoplast</location>
    </subcellularLocation>
</comment>
<keyword evidence="6" id="KW-0732">Signal</keyword>
<evidence type="ECO:0000256" key="13">
    <source>
        <dbReference type="PIRSR" id="PIRSR601929-3"/>
    </source>
</evidence>
<keyword evidence="7 13" id="KW-1015">Disulfide bond</keyword>
<evidence type="ECO:0000256" key="8">
    <source>
        <dbReference type="ARBA" id="ARBA00023170"/>
    </source>
</evidence>
<keyword evidence="9" id="KW-0325">Glycoprotein</keyword>
<feature type="domain" description="Cupin type-1" evidence="16">
    <location>
        <begin position="89"/>
        <end position="236"/>
    </location>
</feature>
<dbReference type="PANTHER" id="PTHR31238">
    <property type="entry name" value="GERMIN-LIKE PROTEIN SUBFAMILY 3 MEMBER 3"/>
    <property type="match status" value="1"/>
</dbReference>
<keyword evidence="8" id="KW-0675">Receptor</keyword>
<feature type="binding site" evidence="12">
    <location>
        <position position="139"/>
    </location>
    <ligand>
        <name>Mn(2+)</name>
        <dbReference type="ChEBI" id="CHEBI:29035"/>
    </ligand>
</feature>
<gene>
    <name evidence="17" type="ORF">NC653_001855</name>
</gene>
<keyword evidence="15" id="KW-0812">Transmembrane</keyword>
<keyword evidence="5 11" id="KW-0479">Metal-binding</keyword>
<keyword evidence="10 11" id="KW-0464">Manganese</keyword>
<evidence type="ECO:0000256" key="3">
    <source>
        <dbReference type="ARBA" id="ARBA00022523"/>
    </source>
</evidence>
<feature type="transmembrane region" description="Helical" evidence="15">
    <location>
        <begin position="31"/>
        <end position="49"/>
    </location>
</feature>
<organism evidence="17 18">
    <name type="scientific">Populus alba x Populus x berolinensis</name>
    <dbReference type="NCBI Taxonomy" id="444605"/>
    <lineage>
        <taxon>Eukaryota</taxon>
        <taxon>Viridiplantae</taxon>
        <taxon>Streptophyta</taxon>
        <taxon>Embryophyta</taxon>
        <taxon>Tracheophyta</taxon>
        <taxon>Spermatophyta</taxon>
        <taxon>Magnoliopsida</taxon>
        <taxon>eudicotyledons</taxon>
        <taxon>Gunneridae</taxon>
        <taxon>Pentapetalae</taxon>
        <taxon>rosids</taxon>
        <taxon>fabids</taxon>
        <taxon>Malpighiales</taxon>
        <taxon>Salicaceae</taxon>
        <taxon>Saliceae</taxon>
        <taxon>Populus</taxon>
    </lineage>
</organism>
<dbReference type="PRINTS" id="PR00325">
    <property type="entry name" value="GERMIN"/>
</dbReference>
<keyword evidence="3 14" id="KW-0052">Apoplast</keyword>
<evidence type="ECO:0000256" key="6">
    <source>
        <dbReference type="ARBA" id="ARBA00022729"/>
    </source>
</evidence>
<evidence type="ECO:0000256" key="1">
    <source>
        <dbReference type="ARBA" id="ARBA00004271"/>
    </source>
</evidence>
<evidence type="ECO:0000256" key="4">
    <source>
        <dbReference type="ARBA" id="ARBA00022525"/>
    </source>
</evidence>
<evidence type="ECO:0000313" key="17">
    <source>
        <dbReference type="EMBL" id="KAJ7011554.1"/>
    </source>
</evidence>
<evidence type="ECO:0000259" key="16">
    <source>
        <dbReference type="SMART" id="SM00835"/>
    </source>
</evidence>
<dbReference type="InterPro" id="IPR014710">
    <property type="entry name" value="RmlC-like_jellyroll"/>
</dbReference>
<dbReference type="GO" id="GO:0048046">
    <property type="term" value="C:apoplast"/>
    <property type="evidence" value="ECO:0007669"/>
    <property type="project" value="UniProtKB-SubCell"/>
</dbReference>
<evidence type="ECO:0000256" key="5">
    <source>
        <dbReference type="ARBA" id="ARBA00022723"/>
    </source>
</evidence>
<comment type="caution">
    <text evidence="17">The sequence shown here is derived from an EMBL/GenBank/DDBJ whole genome shotgun (WGS) entry which is preliminary data.</text>
</comment>
<evidence type="ECO:0000256" key="12">
    <source>
        <dbReference type="PIRSR" id="PIRSR601929-2"/>
    </source>
</evidence>
<protein>
    <recommendedName>
        <fullName evidence="14">Germin-like protein</fullName>
    </recommendedName>
</protein>
<feature type="binding site" evidence="12">
    <location>
        <position position="144"/>
    </location>
    <ligand>
        <name>Mn(2+)</name>
        <dbReference type="ChEBI" id="CHEBI:29035"/>
    </ligand>
</feature>
<dbReference type="InterPro" id="IPR001929">
    <property type="entry name" value="Germin"/>
</dbReference>
<evidence type="ECO:0000256" key="10">
    <source>
        <dbReference type="ARBA" id="ARBA00023211"/>
    </source>
</evidence>
<evidence type="ECO:0000256" key="11">
    <source>
        <dbReference type="PIRSR" id="PIRSR601929-1"/>
    </source>
</evidence>
<feature type="binding site" evidence="11">
    <location>
        <position position="144"/>
    </location>
    <ligand>
        <name>oxalate</name>
        <dbReference type="ChEBI" id="CHEBI:30623"/>
    </ligand>
</feature>
<dbReference type="AlphaFoldDB" id="A0AAD6RMH3"/>
<dbReference type="Gene3D" id="2.60.120.10">
    <property type="entry name" value="Jelly Rolls"/>
    <property type="match status" value="1"/>
</dbReference>
<evidence type="ECO:0000256" key="14">
    <source>
        <dbReference type="RuleBase" id="RU366015"/>
    </source>
</evidence>
<dbReference type="GO" id="GO:0030145">
    <property type="term" value="F:manganese ion binding"/>
    <property type="evidence" value="ECO:0007669"/>
    <property type="project" value="UniProtKB-UniRule"/>
</dbReference>
<dbReference type="SUPFAM" id="SSF51182">
    <property type="entry name" value="RmlC-like cupins"/>
    <property type="match status" value="1"/>
</dbReference>
<dbReference type="InterPro" id="IPR011051">
    <property type="entry name" value="RmlC_Cupin_sf"/>
</dbReference>
<keyword evidence="15" id="KW-1133">Transmembrane helix</keyword>
<evidence type="ECO:0000256" key="2">
    <source>
        <dbReference type="ARBA" id="ARBA00007456"/>
    </source>
</evidence>
<evidence type="ECO:0000313" key="18">
    <source>
        <dbReference type="Proteomes" id="UP001164929"/>
    </source>
</evidence>
<accession>A0AAD6RMH3</accession>
<feature type="disulfide bond" evidence="13">
    <location>
        <begin position="60"/>
        <end position="75"/>
    </location>
</feature>
<sequence length="246" mass="25968">MSNLHHTQVGNCVQVLYNPNKTPRKHTQNPITNTILVKMLLFVCLFALLSSSSSHAADFCVAKLKGAGNPAGYACRMPSKVTVDDFVFTGLGVAGNTTNIISAAVTPAFVQQFPGVNGLGLSMARLDLAPAGVIPMHTHPGASEALFVVQGMITAGFISSSANTVYVKTLKKGDVMVFPRGLLHFQINDGGINAVAVVSFSDPDPGLQITDFAFFANNLSSELLEKSTFLDDAQVKKLKKVLGGTG</sequence>
<dbReference type="Pfam" id="PF00190">
    <property type="entry name" value="Cupin_1"/>
    <property type="match status" value="1"/>
</dbReference>
<keyword evidence="4 14" id="KW-0964">Secreted</keyword>
<evidence type="ECO:0000256" key="7">
    <source>
        <dbReference type="ARBA" id="ARBA00023157"/>
    </source>
</evidence>
<dbReference type="Proteomes" id="UP001164929">
    <property type="component" value="Chromosome 1"/>
</dbReference>
<proteinExistence type="inferred from homology"/>